<comment type="caution">
    <text evidence="2">The sequence shown here is derived from an EMBL/GenBank/DDBJ whole genome shotgun (WGS) entry which is preliminary data.</text>
</comment>
<reference evidence="2" key="1">
    <citation type="submission" date="2020-10" db="EMBL/GenBank/DDBJ databases">
        <authorList>
            <person name="Gilroy R."/>
        </authorList>
    </citation>
    <scope>NUCLEOTIDE SEQUENCE</scope>
    <source>
        <strain evidence="2">ChiBcec15-4380</strain>
    </source>
</reference>
<dbReference type="PANTHER" id="PTHR47163:SF2">
    <property type="entry name" value="SI:DKEY-17M8.2"/>
    <property type="match status" value="1"/>
</dbReference>
<dbReference type="InterPro" id="IPR053164">
    <property type="entry name" value="IS1016-like_transposase"/>
</dbReference>
<protein>
    <submittedName>
        <fullName evidence="2">IS1595 family transposase</fullName>
    </submittedName>
</protein>
<reference evidence="2" key="2">
    <citation type="journal article" date="2021" name="PeerJ">
        <title>Extensive microbial diversity within the chicken gut microbiome revealed by metagenomics and culture.</title>
        <authorList>
            <person name="Gilroy R."/>
            <person name="Ravi A."/>
            <person name="Getino M."/>
            <person name="Pursley I."/>
            <person name="Horton D.L."/>
            <person name="Alikhan N.F."/>
            <person name="Baker D."/>
            <person name="Gharbi K."/>
            <person name="Hall N."/>
            <person name="Watson M."/>
            <person name="Adriaenssens E.M."/>
            <person name="Foster-Nyarko E."/>
            <person name="Jarju S."/>
            <person name="Secka A."/>
            <person name="Antonio M."/>
            <person name="Oren A."/>
            <person name="Chaudhuri R.R."/>
            <person name="La Ragione R."/>
            <person name="Hildebrand F."/>
            <person name="Pallen M.J."/>
        </authorList>
    </citation>
    <scope>NUCLEOTIDE SEQUENCE</scope>
    <source>
        <strain evidence="2">ChiBcec15-4380</strain>
    </source>
</reference>
<evidence type="ECO:0000313" key="3">
    <source>
        <dbReference type="Proteomes" id="UP000824239"/>
    </source>
</evidence>
<dbReference type="Pfam" id="PF12762">
    <property type="entry name" value="DDE_Tnp_IS1595"/>
    <property type="match status" value="1"/>
</dbReference>
<evidence type="ECO:0000259" key="1">
    <source>
        <dbReference type="SMART" id="SM01126"/>
    </source>
</evidence>
<gene>
    <name evidence="2" type="ORF">IAA53_07440</name>
</gene>
<dbReference type="AlphaFoldDB" id="A0A9D1DI99"/>
<name>A0A9D1DI99_9FIRM</name>
<dbReference type="InterPro" id="IPR024445">
    <property type="entry name" value="Tnp_ISXO2-like"/>
</dbReference>
<evidence type="ECO:0000313" key="2">
    <source>
        <dbReference type="EMBL" id="HIR51103.1"/>
    </source>
</evidence>
<dbReference type="PANTHER" id="PTHR47163">
    <property type="entry name" value="DDE_TNP_IS1595 DOMAIN-CONTAINING PROTEIN"/>
    <property type="match status" value="1"/>
</dbReference>
<organism evidence="2 3">
    <name type="scientific">Candidatus Avoscillospira avicola</name>
    <dbReference type="NCBI Taxonomy" id="2840706"/>
    <lineage>
        <taxon>Bacteria</taxon>
        <taxon>Bacillati</taxon>
        <taxon>Bacillota</taxon>
        <taxon>Clostridia</taxon>
        <taxon>Eubacteriales</taxon>
        <taxon>Oscillospiraceae</taxon>
        <taxon>Oscillospiraceae incertae sedis</taxon>
        <taxon>Candidatus Avoscillospira</taxon>
    </lineage>
</organism>
<dbReference type="Pfam" id="PF12760">
    <property type="entry name" value="Zn_ribbon_IS1595"/>
    <property type="match status" value="1"/>
</dbReference>
<dbReference type="InterPro" id="IPR024442">
    <property type="entry name" value="Transposase_Zn_ribbon"/>
</dbReference>
<dbReference type="NCBIfam" id="NF033547">
    <property type="entry name" value="transpos_IS1595"/>
    <property type="match status" value="1"/>
</dbReference>
<accession>A0A9D1DI99</accession>
<dbReference type="Proteomes" id="UP000824239">
    <property type="component" value="Unassembled WGS sequence"/>
</dbReference>
<sequence>MAVAERITFADFQERFKTEEQCREYLFRQRFPNGFVCPSCGAKEYYPIYRRNLCQCKKCRKQTSVTAGTVMHRTHLSLVLWFWAIYLCVNDKRGISASQLSQMLKIGYESAWYLLKRIRKAMGQRDSNYLLSGLMEMDEGFFGGRKPGKRGRGTAQKKVVIALSKVSGKGIPMNLRMQEVPDLKRKTLQEFIDAHVEQGTTVECDGFQTYPGLKNVAVDAKVYDCASGDLKWLHKALSNLKAFLTGTYHGRCEQLQSYLDEYCFRFNRRRTPDQLFARLARAVAVSAVAD</sequence>
<feature type="domain" description="ISXO2-like transposase" evidence="1">
    <location>
        <begin position="130"/>
        <end position="267"/>
    </location>
</feature>
<proteinExistence type="predicted"/>
<dbReference type="SMART" id="SM01126">
    <property type="entry name" value="DDE_Tnp_IS1595"/>
    <property type="match status" value="1"/>
</dbReference>
<dbReference type="EMBL" id="DVHE01000057">
    <property type="protein sequence ID" value="HIR51103.1"/>
    <property type="molecule type" value="Genomic_DNA"/>
</dbReference>